<evidence type="ECO:0000313" key="2">
    <source>
        <dbReference type="EMBL" id="CAH2229691.1"/>
    </source>
</evidence>
<proteinExistence type="predicted"/>
<name>A0A8S4R433_9NEOP</name>
<dbReference type="EMBL" id="CAKXAJ010024739">
    <property type="protein sequence ID" value="CAH2229691.1"/>
    <property type="molecule type" value="Genomic_DNA"/>
</dbReference>
<gene>
    <name evidence="2" type="primary">jg15973</name>
    <name evidence="2" type="ORF">PAEG_LOCUS9089</name>
</gene>
<organism evidence="2 3">
    <name type="scientific">Pararge aegeria aegeria</name>
    <dbReference type="NCBI Taxonomy" id="348720"/>
    <lineage>
        <taxon>Eukaryota</taxon>
        <taxon>Metazoa</taxon>
        <taxon>Ecdysozoa</taxon>
        <taxon>Arthropoda</taxon>
        <taxon>Hexapoda</taxon>
        <taxon>Insecta</taxon>
        <taxon>Pterygota</taxon>
        <taxon>Neoptera</taxon>
        <taxon>Endopterygota</taxon>
        <taxon>Lepidoptera</taxon>
        <taxon>Glossata</taxon>
        <taxon>Ditrysia</taxon>
        <taxon>Papilionoidea</taxon>
        <taxon>Nymphalidae</taxon>
        <taxon>Satyrinae</taxon>
        <taxon>Satyrini</taxon>
        <taxon>Parargina</taxon>
        <taxon>Pararge</taxon>
    </lineage>
</organism>
<feature type="compositionally biased region" description="Polar residues" evidence="1">
    <location>
        <begin position="79"/>
        <end position="90"/>
    </location>
</feature>
<dbReference type="AlphaFoldDB" id="A0A8S4R433"/>
<accession>A0A8S4R433</accession>
<comment type="caution">
    <text evidence="2">The sequence shown here is derived from an EMBL/GenBank/DDBJ whole genome shotgun (WGS) entry which is preliminary data.</text>
</comment>
<sequence>MKPIPLIGFCATSYRNAEWDRTQDLLQLALTAAPRSNDKYDDECQISRLLYVWLQLGAEEAGHHRHQEDTQDEHRVEQQRQLQAAWSTLE</sequence>
<evidence type="ECO:0000313" key="3">
    <source>
        <dbReference type="Proteomes" id="UP000838756"/>
    </source>
</evidence>
<feature type="compositionally biased region" description="Basic and acidic residues" evidence="1">
    <location>
        <begin position="62"/>
        <end position="78"/>
    </location>
</feature>
<keyword evidence="3" id="KW-1185">Reference proteome</keyword>
<evidence type="ECO:0000256" key="1">
    <source>
        <dbReference type="SAM" id="MobiDB-lite"/>
    </source>
</evidence>
<reference evidence="2" key="1">
    <citation type="submission" date="2022-03" db="EMBL/GenBank/DDBJ databases">
        <authorList>
            <person name="Lindestad O."/>
        </authorList>
    </citation>
    <scope>NUCLEOTIDE SEQUENCE</scope>
</reference>
<protein>
    <submittedName>
        <fullName evidence="2">Jg15973 protein</fullName>
    </submittedName>
</protein>
<feature type="region of interest" description="Disordered" evidence="1">
    <location>
        <begin position="62"/>
        <end position="90"/>
    </location>
</feature>
<dbReference type="Proteomes" id="UP000838756">
    <property type="component" value="Unassembled WGS sequence"/>
</dbReference>